<dbReference type="Proteomes" id="UP001589619">
    <property type="component" value="Unassembled WGS sequence"/>
</dbReference>
<proteinExistence type="predicted"/>
<feature type="transmembrane region" description="Helical" evidence="7">
    <location>
        <begin position="78"/>
        <end position="97"/>
    </location>
</feature>
<dbReference type="PANTHER" id="PTHR43414">
    <property type="entry name" value="MULTIDRUG RESISTANCE PROTEIN MDTG"/>
    <property type="match status" value="1"/>
</dbReference>
<feature type="transmembrane region" description="Helical" evidence="7">
    <location>
        <begin position="215"/>
        <end position="236"/>
    </location>
</feature>
<dbReference type="PRINTS" id="PR01035">
    <property type="entry name" value="TCRTETA"/>
</dbReference>
<feature type="transmembrane region" description="Helical" evidence="7">
    <location>
        <begin position="132"/>
        <end position="154"/>
    </location>
</feature>
<comment type="caution">
    <text evidence="9">The sequence shown here is derived from an EMBL/GenBank/DDBJ whole genome shotgun (WGS) entry which is preliminary data.</text>
</comment>
<feature type="transmembrane region" description="Helical" evidence="7">
    <location>
        <begin position="308"/>
        <end position="330"/>
    </location>
</feature>
<organism evidence="9 10">
    <name type="scientific">Paenibacillus hodogayensis</name>
    <dbReference type="NCBI Taxonomy" id="279208"/>
    <lineage>
        <taxon>Bacteria</taxon>
        <taxon>Bacillati</taxon>
        <taxon>Bacillota</taxon>
        <taxon>Bacilli</taxon>
        <taxon>Bacillales</taxon>
        <taxon>Paenibacillaceae</taxon>
        <taxon>Paenibacillus</taxon>
    </lineage>
</organism>
<dbReference type="InterPro" id="IPR020846">
    <property type="entry name" value="MFS_dom"/>
</dbReference>
<gene>
    <name evidence="9" type="ORF">ACFFNY_14445</name>
</gene>
<dbReference type="PROSITE" id="PS50850">
    <property type="entry name" value="MFS"/>
    <property type="match status" value="1"/>
</dbReference>
<evidence type="ECO:0000256" key="5">
    <source>
        <dbReference type="ARBA" id="ARBA00022989"/>
    </source>
</evidence>
<keyword evidence="3" id="KW-1003">Cell membrane</keyword>
<feature type="transmembrane region" description="Helical" evidence="7">
    <location>
        <begin position="342"/>
        <end position="364"/>
    </location>
</feature>
<dbReference type="PANTHER" id="PTHR43414:SF6">
    <property type="entry name" value="MULTIDRUG RESISTANCE PROTEIN MDTG"/>
    <property type="match status" value="1"/>
</dbReference>
<evidence type="ECO:0000313" key="9">
    <source>
        <dbReference type="EMBL" id="MFB9752762.1"/>
    </source>
</evidence>
<evidence type="ECO:0000259" key="8">
    <source>
        <dbReference type="PROSITE" id="PS50850"/>
    </source>
</evidence>
<dbReference type="Pfam" id="PF07690">
    <property type="entry name" value="MFS_1"/>
    <property type="match status" value="1"/>
</dbReference>
<keyword evidence="6 7" id="KW-0472">Membrane</keyword>
<dbReference type="InterPro" id="IPR001958">
    <property type="entry name" value="Tet-R_TetA/multi-R_MdtG-like"/>
</dbReference>
<keyword evidence="4 7" id="KW-0812">Transmembrane</keyword>
<evidence type="ECO:0000256" key="7">
    <source>
        <dbReference type="SAM" id="Phobius"/>
    </source>
</evidence>
<dbReference type="Gene3D" id="1.20.1250.20">
    <property type="entry name" value="MFS general substrate transporter like domains"/>
    <property type="match status" value="2"/>
</dbReference>
<dbReference type="InterPro" id="IPR036259">
    <property type="entry name" value="MFS_trans_sf"/>
</dbReference>
<evidence type="ECO:0000256" key="1">
    <source>
        <dbReference type="ARBA" id="ARBA00004651"/>
    </source>
</evidence>
<feature type="transmembrane region" description="Helical" evidence="7">
    <location>
        <begin position="12"/>
        <end position="33"/>
    </location>
</feature>
<keyword evidence="5 7" id="KW-1133">Transmembrane helix</keyword>
<feature type="domain" description="Major facilitator superfamily (MFS) profile" evidence="8">
    <location>
        <begin position="7"/>
        <end position="396"/>
    </location>
</feature>
<feature type="transmembrane region" description="Helical" evidence="7">
    <location>
        <begin position="284"/>
        <end position="302"/>
    </location>
</feature>
<evidence type="ECO:0000256" key="2">
    <source>
        <dbReference type="ARBA" id="ARBA00022448"/>
    </source>
</evidence>
<feature type="transmembrane region" description="Helical" evidence="7">
    <location>
        <begin position="103"/>
        <end position="125"/>
    </location>
</feature>
<dbReference type="RefSeq" id="WP_344903337.1">
    <property type="nucleotide sequence ID" value="NZ_BAAAYO010000001.1"/>
</dbReference>
<dbReference type="EMBL" id="JBHMAG010000012">
    <property type="protein sequence ID" value="MFB9752762.1"/>
    <property type="molecule type" value="Genomic_DNA"/>
</dbReference>
<feature type="transmembrane region" description="Helical" evidence="7">
    <location>
        <begin position="370"/>
        <end position="389"/>
    </location>
</feature>
<evidence type="ECO:0000256" key="4">
    <source>
        <dbReference type="ARBA" id="ARBA00022692"/>
    </source>
</evidence>
<keyword evidence="2" id="KW-0813">Transport</keyword>
<sequence>MGNWKLNLIVLWFGNFLVMAGMTMIIPFLPLYIQELGVTDPGKVAFWSGLVFAGNFVSSFLFQPLWGKLADRHGRKVMLLRSGFGMAIVMVLMGFAGNVWHLFLLRMLNGTISGFVPAAVALMSANTPREKIGFSMGTLQSGGTAGSILGPFIGGLLAEWVGFRPIFYITGTLLFLASMLAMIVVKEKFDAGKAAKQPNVSVVAGLKELARIPQLTSLFTVTFLIQFSMLSSMPLIPLFVQHLHGEGHMLAFFSGLVGSITGFSNMIASPLLGKLGDRIGQERVLFLSLIGAAIMFIPQALVQNVWQLFAARFMLGMFIGGLLPSVNALIRKYTPDGMESRSYSFNSSFLSLGNMIGPVVGGALSGLLTIRGIFLIAMVMLFANAVWVNRTLIRKPAPKVERLP</sequence>
<evidence type="ECO:0000313" key="10">
    <source>
        <dbReference type="Proteomes" id="UP001589619"/>
    </source>
</evidence>
<name>A0ABV5VWR0_9BACL</name>
<dbReference type="SUPFAM" id="SSF103473">
    <property type="entry name" value="MFS general substrate transporter"/>
    <property type="match status" value="2"/>
</dbReference>
<feature type="transmembrane region" description="Helical" evidence="7">
    <location>
        <begin position="248"/>
        <end position="272"/>
    </location>
</feature>
<protein>
    <submittedName>
        <fullName evidence="9">MFS transporter</fullName>
    </submittedName>
</protein>
<reference evidence="9 10" key="1">
    <citation type="submission" date="2024-09" db="EMBL/GenBank/DDBJ databases">
        <authorList>
            <person name="Sun Q."/>
            <person name="Mori K."/>
        </authorList>
    </citation>
    <scope>NUCLEOTIDE SEQUENCE [LARGE SCALE GENOMIC DNA]</scope>
    <source>
        <strain evidence="9 10">JCM 12520</strain>
    </source>
</reference>
<feature type="transmembrane region" description="Helical" evidence="7">
    <location>
        <begin position="166"/>
        <end position="185"/>
    </location>
</feature>
<feature type="transmembrane region" description="Helical" evidence="7">
    <location>
        <begin position="45"/>
        <end position="66"/>
    </location>
</feature>
<evidence type="ECO:0000256" key="6">
    <source>
        <dbReference type="ARBA" id="ARBA00023136"/>
    </source>
</evidence>
<comment type="subcellular location">
    <subcellularLocation>
        <location evidence="1">Cell membrane</location>
        <topology evidence="1">Multi-pass membrane protein</topology>
    </subcellularLocation>
</comment>
<keyword evidence="10" id="KW-1185">Reference proteome</keyword>
<accession>A0ABV5VWR0</accession>
<evidence type="ECO:0000256" key="3">
    <source>
        <dbReference type="ARBA" id="ARBA00022475"/>
    </source>
</evidence>
<dbReference type="InterPro" id="IPR011701">
    <property type="entry name" value="MFS"/>
</dbReference>